<feature type="domain" description="Big-1" evidence="2">
    <location>
        <begin position="718"/>
        <end position="807"/>
    </location>
</feature>
<dbReference type="InterPro" id="IPR013783">
    <property type="entry name" value="Ig-like_fold"/>
</dbReference>
<feature type="domain" description="Big-1" evidence="2">
    <location>
        <begin position="427"/>
        <end position="516"/>
    </location>
</feature>
<feature type="domain" description="Big-1" evidence="2">
    <location>
        <begin position="621"/>
        <end position="710"/>
    </location>
</feature>
<dbReference type="GO" id="GO:0009279">
    <property type="term" value="C:cell outer membrane"/>
    <property type="evidence" value="ECO:0007669"/>
    <property type="project" value="TreeGrafter"/>
</dbReference>
<feature type="non-terminal residue" evidence="3">
    <location>
        <position position="1"/>
    </location>
</feature>
<organism evidence="3 4">
    <name type="scientific">Escherichia coli</name>
    <dbReference type="NCBI Taxonomy" id="562"/>
    <lineage>
        <taxon>Bacteria</taxon>
        <taxon>Pseudomonadati</taxon>
        <taxon>Pseudomonadota</taxon>
        <taxon>Gammaproteobacteria</taxon>
        <taxon>Enterobacterales</taxon>
        <taxon>Enterobacteriaceae</taxon>
        <taxon>Escherichia</taxon>
    </lineage>
</organism>
<dbReference type="SMART" id="SM00634">
    <property type="entry name" value="BID_1"/>
    <property type="match status" value="9"/>
</dbReference>
<dbReference type="Proteomes" id="UP001211064">
    <property type="component" value="Unassembled WGS sequence"/>
</dbReference>
<feature type="domain" description="Big-1" evidence="2">
    <location>
        <begin position="1"/>
        <end position="31"/>
    </location>
</feature>
<feature type="domain" description="Big-1" evidence="2">
    <location>
        <begin position="330"/>
        <end position="419"/>
    </location>
</feature>
<proteinExistence type="inferred from homology"/>
<dbReference type="Gene3D" id="2.60.40.10">
    <property type="entry name" value="Immunoglobulins"/>
    <property type="match status" value="9"/>
</dbReference>
<feature type="domain" description="Big-1" evidence="2">
    <location>
        <begin position="524"/>
        <end position="613"/>
    </location>
</feature>
<dbReference type="EMBL" id="JANWOR010000220">
    <property type="protein sequence ID" value="MDA4177614.1"/>
    <property type="molecule type" value="Genomic_DNA"/>
</dbReference>
<dbReference type="SUPFAM" id="SSF49373">
    <property type="entry name" value="Invasin/intimin cell-adhesion fragments"/>
    <property type="match status" value="10"/>
</dbReference>
<evidence type="ECO:0000259" key="2">
    <source>
        <dbReference type="PROSITE" id="PS51127"/>
    </source>
</evidence>
<dbReference type="RefSeq" id="WP_271097705.1">
    <property type="nucleotide sequence ID" value="NZ_JANWOR010000220.1"/>
</dbReference>
<accession>A0AAW5Z641</accession>
<evidence type="ECO:0000313" key="3">
    <source>
        <dbReference type="EMBL" id="MDA4177614.1"/>
    </source>
</evidence>
<feature type="non-terminal residue" evidence="3">
    <location>
        <position position="942"/>
    </location>
</feature>
<protein>
    <submittedName>
        <fullName evidence="3">Ig-like domain-containing protein</fullName>
    </submittedName>
</protein>
<feature type="domain" description="Big-1" evidence="2">
    <location>
        <begin position="233"/>
        <end position="322"/>
    </location>
</feature>
<gene>
    <name evidence="3" type="ORF">NY836_09385</name>
</gene>
<dbReference type="PANTHER" id="PTHR39576:SF2">
    <property type="entry name" value="ATTACHING AND EFFACING PROTEIN HOMOLOG-RELATED"/>
    <property type="match status" value="1"/>
</dbReference>
<feature type="domain" description="Big-1" evidence="2">
    <location>
        <begin position="136"/>
        <end position="225"/>
    </location>
</feature>
<comment type="caution">
    <text evidence="3">The sequence shown here is derived from an EMBL/GenBank/DDBJ whole genome shotgun (WGS) entry which is preliminary data.</text>
</comment>
<dbReference type="InterPro" id="IPR003344">
    <property type="entry name" value="Big_1_dom"/>
</dbReference>
<dbReference type="InterPro" id="IPR051715">
    <property type="entry name" value="Intimin-Invasin_domain"/>
</dbReference>
<name>A0AAW5Z641_ECOLX</name>
<feature type="domain" description="Big-1" evidence="2">
    <location>
        <begin position="815"/>
        <end position="904"/>
    </location>
</feature>
<dbReference type="AlphaFoldDB" id="A0AAW5Z641"/>
<comment type="similarity">
    <text evidence="1">Belongs to the intimin/invasin family.</text>
</comment>
<dbReference type="PROSITE" id="PS51127">
    <property type="entry name" value="BIG1"/>
    <property type="match status" value="10"/>
</dbReference>
<evidence type="ECO:0000313" key="4">
    <source>
        <dbReference type="Proteomes" id="UP001211064"/>
    </source>
</evidence>
<reference evidence="3" key="1">
    <citation type="submission" date="2022-08" db="EMBL/GenBank/DDBJ databases">
        <title>Genome sequencing of human pathogens.</title>
        <authorList>
            <person name="Cao X."/>
        </authorList>
    </citation>
    <scope>NUCLEOTIDE SEQUENCE</scope>
    <source>
        <strain evidence="3">EC16126</strain>
    </source>
</reference>
<dbReference type="PANTHER" id="PTHR39576">
    <property type="entry name" value="ATTACHING AND EFFACING PROTEIN HOMOLOG-RELATED-RELATED"/>
    <property type="match status" value="1"/>
</dbReference>
<dbReference type="InterPro" id="IPR008964">
    <property type="entry name" value="Invasin/intimin_cell_adhesion"/>
</dbReference>
<dbReference type="Pfam" id="PF02369">
    <property type="entry name" value="Big_1"/>
    <property type="match status" value="9"/>
</dbReference>
<sequence length="942" mass="94094">VEISVTSQTAGISIVTASINNSSLSRDVTFVADVRTAKIADLVVIKDGSEADGSTANTLQVRVTDAFGNALAGQTVSVLADNGATVAPTVTTQPDGTVEISVTSQTAGVSAVTATINSSTQSQNVTFIADVRTAKIADLVVIKDGSEADGSTANTLRARVTDAFGNALAGQAVSVMAGNSATVTPTVTTQSDGTVEFSVTSQTAGTSTVTASINSSSLSRDVTFIADVRTAQIAVLEVTQDYAVADGSTANTLRARVTDAFGNALAGQTVSVLGGNGATVSPTVITGPDGTVEISVTSQTAGASTVTASINSSSLSRNVTFVADVRTAQIASLEVTRDNSVADGAMANTLRARVTDAFGNALAGQTVSVTAGNGATVSPTVITGPDGTVEISVTSQTAGVSAVTATINNSTASQNVMFIADVRTAKIADLVVTRDNSVADGAMANTLQVKVTDANGNTLAGQTVSVLADNSATTAPTVITEPDGTVEISVTSQTAGTSTVTATINSSSQSQNVTFIADIRTAQIADLVVIKDGSVADGSTANMLRVRVTDAFGNALGGQTVSVLADNGVTTAPTVITEPDGTVEISVTSQTAGVSAVTATINSSSQSQNVTFIADVSTAKIADLVVIKDGSEADGSTANTLRVRVTDAFGNTLAGQTVSVLADNGATTAPTVITEPDGTVEISVTSQTAGVSAVTASINSSSQSRNVTFVADVRTAQIADLVVIKDGSEADGATANTLRARVTDAFGNALAGQTVSVLADNGATVAPTVTTQPDGTVEISVTSQTAGISAVTASINNSSLSRNVTFIADVSTAKIADLVVIKDGSEADGSTANTLQVKVTDANGNTLAGQTVSVLAGNSATVTPTVTTKPDGTVEISVTSQTAGISAVTASINSSSQSRNVTFIADVRTAKIADLVVIKDDSVADGAMANMLRARVTDAFGN</sequence>
<feature type="domain" description="Big-1" evidence="2">
    <location>
        <begin position="39"/>
        <end position="128"/>
    </location>
</feature>
<evidence type="ECO:0000256" key="1">
    <source>
        <dbReference type="ARBA" id="ARBA00010116"/>
    </source>
</evidence>